<gene>
    <name evidence="2" type="ORF">JWV37_11980</name>
</gene>
<dbReference type="Pfam" id="PF07883">
    <property type="entry name" value="Cupin_2"/>
    <property type="match status" value="1"/>
</dbReference>
<accession>A0ABS2WV24</accession>
<reference evidence="2" key="1">
    <citation type="submission" date="2021-02" db="EMBL/GenBank/DDBJ databases">
        <title>Sulfurospirillum tamanensis sp. nov.</title>
        <authorList>
            <person name="Frolova A."/>
            <person name="Merkel A."/>
            <person name="Slobodkin A."/>
        </authorList>
    </citation>
    <scope>NUCLEOTIDE SEQUENCE</scope>
    <source>
        <strain evidence="2">T05b</strain>
    </source>
</reference>
<evidence type="ECO:0000313" key="3">
    <source>
        <dbReference type="Proteomes" id="UP000703590"/>
    </source>
</evidence>
<sequence>MYLTNENEHDYRYGTHGPKYLTQGPAVDMGVVVIGVGESHPCHKHTRQEESFLVLEGECSVYVDGEKVRIKQGDYLQCAVGEAHMFVNESSAPFKAVFVKAPHLEEKDSVYIDWKPGEAFVRS</sequence>
<reference evidence="2" key="2">
    <citation type="submission" date="2021-02" db="EMBL/GenBank/DDBJ databases">
        <authorList>
            <person name="Merkel A.Y."/>
        </authorList>
    </citation>
    <scope>NUCLEOTIDE SEQUENCE</scope>
    <source>
        <strain evidence="2">T05b</strain>
    </source>
</reference>
<dbReference type="InterPro" id="IPR011051">
    <property type="entry name" value="RmlC_Cupin_sf"/>
</dbReference>
<dbReference type="Gene3D" id="2.60.120.10">
    <property type="entry name" value="Jelly Rolls"/>
    <property type="match status" value="1"/>
</dbReference>
<keyword evidence="3" id="KW-1185">Reference proteome</keyword>
<dbReference type="EMBL" id="JAFHKK010000042">
    <property type="protein sequence ID" value="MBN2965504.1"/>
    <property type="molecule type" value="Genomic_DNA"/>
</dbReference>
<dbReference type="SUPFAM" id="SSF51182">
    <property type="entry name" value="RmlC-like cupins"/>
    <property type="match status" value="1"/>
</dbReference>
<dbReference type="InterPro" id="IPR014710">
    <property type="entry name" value="RmlC-like_jellyroll"/>
</dbReference>
<evidence type="ECO:0000313" key="2">
    <source>
        <dbReference type="EMBL" id="MBN2965504.1"/>
    </source>
</evidence>
<proteinExistence type="predicted"/>
<name>A0ABS2WV24_9BACT</name>
<dbReference type="PANTHER" id="PTHR43346">
    <property type="entry name" value="LIGAND BINDING DOMAIN PROTEIN, PUTATIVE (AFU_ORTHOLOGUE AFUA_6G14370)-RELATED"/>
    <property type="match status" value="1"/>
</dbReference>
<evidence type="ECO:0000259" key="1">
    <source>
        <dbReference type="Pfam" id="PF07883"/>
    </source>
</evidence>
<dbReference type="RefSeq" id="WP_205460065.1">
    <property type="nucleotide sequence ID" value="NZ_JAFHKK010000042.1"/>
</dbReference>
<dbReference type="PANTHER" id="PTHR43346:SF1">
    <property type="entry name" value="QUERCETIN 2,3-DIOXYGENASE-RELATED"/>
    <property type="match status" value="1"/>
</dbReference>
<dbReference type="Proteomes" id="UP000703590">
    <property type="component" value="Unassembled WGS sequence"/>
</dbReference>
<feature type="domain" description="Cupin type-2" evidence="1">
    <location>
        <begin position="31"/>
        <end position="99"/>
    </location>
</feature>
<dbReference type="InterPro" id="IPR052538">
    <property type="entry name" value="Flavonoid_dioxygenase-like"/>
</dbReference>
<dbReference type="InterPro" id="IPR013096">
    <property type="entry name" value="Cupin_2"/>
</dbReference>
<comment type="caution">
    <text evidence="2">The sequence shown here is derived from an EMBL/GenBank/DDBJ whole genome shotgun (WGS) entry which is preliminary data.</text>
</comment>
<protein>
    <submittedName>
        <fullName evidence="2">Cupin domain-containing protein</fullName>
    </submittedName>
</protein>
<organism evidence="2 3">
    <name type="scientific">Sulfurospirillum tamanense</name>
    <dbReference type="NCBI Taxonomy" id="2813362"/>
    <lineage>
        <taxon>Bacteria</taxon>
        <taxon>Pseudomonadati</taxon>
        <taxon>Campylobacterota</taxon>
        <taxon>Epsilonproteobacteria</taxon>
        <taxon>Campylobacterales</taxon>
        <taxon>Sulfurospirillaceae</taxon>
        <taxon>Sulfurospirillum</taxon>
    </lineage>
</organism>